<keyword evidence="11" id="KW-0131">Cell cycle</keyword>
<evidence type="ECO:0000256" key="9">
    <source>
        <dbReference type="ARBA" id="ARBA00022829"/>
    </source>
</evidence>
<evidence type="ECO:0000256" key="3">
    <source>
        <dbReference type="ARBA" id="ARBA00011325"/>
    </source>
</evidence>
<dbReference type="InterPro" id="IPR019440">
    <property type="entry name" value="MAU2"/>
</dbReference>
<evidence type="ECO:0000256" key="11">
    <source>
        <dbReference type="ARBA" id="ARBA00023306"/>
    </source>
</evidence>
<dbReference type="AlphaFoldDB" id="T1GD23"/>
<comment type="similarity">
    <text evidence="2">Belongs to the SCC4/mau-2 family.</text>
</comment>
<dbReference type="OMA" id="QDAWYLS"/>
<dbReference type="HOGENOM" id="CLU_030238_0_0_1"/>
<evidence type="ECO:0000256" key="12">
    <source>
        <dbReference type="ARBA" id="ARBA00025632"/>
    </source>
</evidence>
<organism evidence="14 15">
    <name type="scientific">Megaselia scalaris</name>
    <name type="common">Humpbacked fly</name>
    <name type="synonym">Phora scalaris</name>
    <dbReference type="NCBI Taxonomy" id="36166"/>
    <lineage>
        <taxon>Eukaryota</taxon>
        <taxon>Metazoa</taxon>
        <taxon>Ecdysozoa</taxon>
        <taxon>Arthropoda</taxon>
        <taxon>Hexapoda</taxon>
        <taxon>Insecta</taxon>
        <taxon>Pterygota</taxon>
        <taxon>Neoptera</taxon>
        <taxon>Endopterygota</taxon>
        <taxon>Diptera</taxon>
        <taxon>Brachycera</taxon>
        <taxon>Muscomorpha</taxon>
        <taxon>Platypezoidea</taxon>
        <taxon>Phoridae</taxon>
        <taxon>Megaseliini</taxon>
        <taxon>Megaselia</taxon>
    </lineage>
</organism>
<keyword evidence="6" id="KW-0677">Repeat</keyword>
<dbReference type="GO" id="GO:0005654">
    <property type="term" value="C:nucleoplasm"/>
    <property type="evidence" value="ECO:0007669"/>
    <property type="project" value="UniProtKB-SubCell"/>
</dbReference>
<evidence type="ECO:0000256" key="8">
    <source>
        <dbReference type="ARBA" id="ARBA00022803"/>
    </source>
</evidence>
<keyword evidence="5" id="KW-0132">Cell division</keyword>
<proteinExistence type="inferred from homology"/>
<sequence>MAQDACYISLLGLAEYFRTSNPPNIKKAIQCLQALFTFQPPTKVEARTHFQMGQMLMAYTKNIDLARNHLEKAWTLSENLVSFDDVSSTLSENGATSFGKAILRKAVELSVNNVYWHCRLLLQLSQIHATDKDYNAASELLSVGADSADECGATYLKVLFLLSRAMILMIERKTSDVLNLLNNAGSIIDNSIANSHQKEYLKVFFLVLQVCYYLALGQVKTVKPSLKQLQMSIQTIMAPNWPSDEVIFGQNPLEMFMWLPKEQLYVLVYLVTVSHSMMSGYMDKAQKYTEKALTQIENLKDTEYNPILSTFKIILLEHIVMCRLIMGNRELAITEIAIARDVCLALPNRSLLKRHSAQLHCLLGLYSMSITLFDSAEKQFLTCISEAAEGDLKLFAHLNLAIIYLRTKRETELKAILDGVSTENSASYNSQALMGAFYYVQGLNSFHKSSFHEAKNLKMANQEDLNRLTSCSLVLLSHVFLSIGNSKESMNMVTPAMQLASKIPDINVQLWGSAILKDLHRMSKDVNREKEAYANHVKYSENLIADQKKSVTMPQHTLINWLSGEPPMTGEQLVTIPHQPSTSGVIVHAAQQQQYLQNF</sequence>
<comment type="function">
    <text evidence="12">Required for association of the cohesin complex with chromatin during interphase. Plays a role in sister chromatid cohesion and normal progression through prometaphase.</text>
</comment>
<evidence type="ECO:0000313" key="15">
    <source>
        <dbReference type="Proteomes" id="UP000015102"/>
    </source>
</evidence>
<dbReference type="EMBL" id="CAQQ02195767">
    <property type="status" value="NOT_ANNOTATED_CDS"/>
    <property type="molecule type" value="Genomic_DNA"/>
</dbReference>
<evidence type="ECO:0000256" key="5">
    <source>
        <dbReference type="ARBA" id="ARBA00022618"/>
    </source>
</evidence>
<evidence type="ECO:0000256" key="7">
    <source>
        <dbReference type="ARBA" id="ARBA00022776"/>
    </source>
</evidence>
<comment type="subunit">
    <text evidence="3">Interacts with Nipped-B to form the cohesin loading complex.</text>
</comment>
<dbReference type="PANTHER" id="PTHR21394">
    <property type="entry name" value="MAU2 CHROMATID COHESION FACTOR HOMOLOG"/>
    <property type="match status" value="1"/>
</dbReference>
<protein>
    <recommendedName>
        <fullName evidence="4">MAU2 chromatid cohesion factor homolog</fullName>
    </recommendedName>
    <alternativeName>
        <fullName evidence="13">Cohesin loading complex subunit SCC4 homolog</fullName>
    </alternativeName>
</protein>
<dbReference type="GO" id="GO:0007064">
    <property type="term" value="P:mitotic sister chromatid cohesion"/>
    <property type="evidence" value="ECO:0007669"/>
    <property type="project" value="InterPro"/>
</dbReference>
<evidence type="ECO:0000256" key="6">
    <source>
        <dbReference type="ARBA" id="ARBA00022737"/>
    </source>
</evidence>
<dbReference type="EMBL" id="CAQQ02195766">
    <property type="status" value="NOT_ANNOTATED_CDS"/>
    <property type="molecule type" value="Genomic_DNA"/>
</dbReference>
<reference evidence="15" key="1">
    <citation type="submission" date="2013-02" db="EMBL/GenBank/DDBJ databases">
        <authorList>
            <person name="Hughes D."/>
        </authorList>
    </citation>
    <scope>NUCLEOTIDE SEQUENCE</scope>
    <source>
        <strain>Durham</strain>
        <strain evidence="15">NC isolate 2 -- Noor lab</strain>
    </source>
</reference>
<dbReference type="InterPro" id="IPR011990">
    <property type="entry name" value="TPR-like_helical_dom_sf"/>
</dbReference>
<evidence type="ECO:0000256" key="13">
    <source>
        <dbReference type="ARBA" id="ARBA00030523"/>
    </source>
</evidence>
<reference evidence="14" key="2">
    <citation type="submission" date="2015-06" db="UniProtKB">
        <authorList>
            <consortium name="EnsemblMetazoa"/>
        </authorList>
    </citation>
    <scope>IDENTIFICATION</scope>
</reference>
<dbReference type="STRING" id="36166.T1GD23"/>
<keyword evidence="10" id="KW-0539">Nucleus</keyword>
<dbReference type="Proteomes" id="UP000015102">
    <property type="component" value="Unassembled WGS sequence"/>
</dbReference>
<dbReference type="FunFam" id="1.25.40.10:FF:000373">
    <property type="entry name" value="MAU2 chromatid cohesion factor homolog"/>
    <property type="match status" value="1"/>
</dbReference>
<dbReference type="Gene3D" id="1.25.40.10">
    <property type="entry name" value="Tetratricopeptide repeat domain"/>
    <property type="match status" value="1"/>
</dbReference>
<dbReference type="GO" id="GO:0051301">
    <property type="term" value="P:cell division"/>
    <property type="evidence" value="ECO:0007669"/>
    <property type="project" value="UniProtKB-KW"/>
</dbReference>
<evidence type="ECO:0000256" key="10">
    <source>
        <dbReference type="ARBA" id="ARBA00023242"/>
    </source>
</evidence>
<evidence type="ECO:0000256" key="1">
    <source>
        <dbReference type="ARBA" id="ARBA00004642"/>
    </source>
</evidence>
<dbReference type="EnsemblMetazoa" id="MESCA001202-RA">
    <property type="protein sequence ID" value="MESCA001202-PA"/>
    <property type="gene ID" value="MESCA001202"/>
</dbReference>
<keyword evidence="8" id="KW-0802">TPR repeat</keyword>
<evidence type="ECO:0000256" key="4">
    <source>
        <dbReference type="ARBA" id="ARBA00017198"/>
    </source>
</evidence>
<comment type="subcellular location">
    <subcellularLocation>
        <location evidence="1">Nucleus</location>
        <location evidence="1">Nucleoplasm</location>
    </subcellularLocation>
</comment>
<keyword evidence="15" id="KW-1185">Reference proteome</keyword>
<dbReference type="FunFam" id="1.25.40.10:FF:000915">
    <property type="entry name" value="MAU2 chromatid cohesion factor homolog"/>
    <property type="match status" value="1"/>
</dbReference>
<dbReference type="Pfam" id="PF10345">
    <property type="entry name" value="Cohesin_load"/>
    <property type="match status" value="1"/>
</dbReference>
<evidence type="ECO:0000313" key="14">
    <source>
        <dbReference type="EnsemblMetazoa" id="MESCA001202-PA"/>
    </source>
</evidence>
<evidence type="ECO:0000256" key="2">
    <source>
        <dbReference type="ARBA" id="ARBA00008585"/>
    </source>
</evidence>
<dbReference type="GO" id="GO:0007059">
    <property type="term" value="P:chromosome segregation"/>
    <property type="evidence" value="ECO:0007669"/>
    <property type="project" value="UniProtKB-KW"/>
</dbReference>
<name>T1GD23_MEGSC</name>
<keyword evidence="9" id="KW-0159">Chromosome partition</keyword>
<keyword evidence="7" id="KW-0498">Mitosis</keyword>
<accession>T1GD23</accession>